<dbReference type="Proteomes" id="UP000191931">
    <property type="component" value="Unassembled WGS sequence"/>
</dbReference>
<proteinExistence type="predicted"/>
<dbReference type="RefSeq" id="WP_080804910.1">
    <property type="nucleotide sequence ID" value="NZ_LT828549.1"/>
</dbReference>
<evidence type="ECO:0008006" key="3">
    <source>
        <dbReference type="Google" id="ProtNLM"/>
    </source>
</evidence>
<dbReference type="STRING" id="1246637.MTBBW1_1380080"/>
<evidence type="ECO:0000313" key="1">
    <source>
        <dbReference type="EMBL" id="SLM28533.1"/>
    </source>
</evidence>
<sequence>MKNTQNEKLTIDEIAEIAACGQEISEHFTNSFRVRQPFTKPENQTVDVELSTAMIKELDAVAIELNVGRQEIIKMYIRAALDQYYLAQQAKRNAGFSSKLRSGS</sequence>
<reference evidence="1 2" key="1">
    <citation type="submission" date="2017-03" db="EMBL/GenBank/DDBJ databases">
        <authorList>
            <person name="Afonso C.L."/>
            <person name="Miller P.J."/>
            <person name="Scott M.A."/>
            <person name="Spackman E."/>
            <person name="Goraichik I."/>
            <person name="Dimitrov K.M."/>
            <person name="Suarez D.L."/>
            <person name="Swayne D.E."/>
        </authorList>
    </citation>
    <scope>NUCLEOTIDE SEQUENCE [LARGE SCALE GENOMIC DNA]</scope>
    <source>
        <strain evidence="1">PRJEB14757</strain>
    </source>
</reference>
<gene>
    <name evidence="1" type="ORF">MTBBW1_1380080</name>
</gene>
<protein>
    <recommendedName>
        <fullName evidence="3">Ribbon-helix-helix protein CopG domain-containing protein</fullName>
    </recommendedName>
</protein>
<keyword evidence="2" id="KW-1185">Reference proteome</keyword>
<dbReference type="AlphaFoldDB" id="A0A1W1H7W0"/>
<organism evidence="1 2">
    <name type="scientific">Desulfamplus magnetovallimortis</name>
    <dbReference type="NCBI Taxonomy" id="1246637"/>
    <lineage>
        <taxon>Bacteria</taxon>
        <taxon>Pseudomonadati</taxon>
        <taxon>Thermodesulfobacteriota</taxon>
        <taxon>Desulfobacteria</taxon>
        <taxon>Desulfobacterales</taxon>
        <taxon>Desulfobacteraceae</taxon>
        <taxon>Desulfamplus</taxon>
    </lineage>
</organism>
<dbReference type="OrthoDB" id="9974326at2"/>
<evidence type="ECO:0000313" key="2">
    <source>
        <dbReference type="Proteomes" id="UP000191931"/>
    </source>
</evidence>
<accession>A0A1W1H7W0</accession>
<name>A0A1W1H7W0_9BACT</name>
<dbReference type="EMBL" id="FWEV01000044">
    <property type="protein sequence ID" value="SLM28533.1"/>
    <property type="molecule type" value="Genomic_DNA"/>
</dbReference>